<feature type="region of interest" description="Disordered" evidence="1">
    <location>
        <begin position="114"/>
        <end position="144"/>
    </location>
</feature>
<accession>A0A7C2K192</accession>
<proteinExistence type="predicted"/>
<evidence type="ECO:0000313" key="2">
    <source>
        <dbReference type="EMBL" id="HEN17125.1"/>
    </source>
</evidence>
<reference evidence="2" key="1">
    <citation type="journal article" date="2020" name="mSystems">
        <title>Genome- and Community-Level Interaction Insights into Carbon Utilization and Element Cycling Functions of Hydrothermarchaeota in Hydrothermal Sediment.</title>
        <authorList>
            <person name="Zhou Z."/>
            <person name="Liu Y."/>
            <person name="Xu W."/>
            <person name="Pan J."/>
            <person name="Luo Z.H."/>
            <person name="Li M."/>
        </authorList>
    </citation>
    <scope>NUCLEOTIDE SEQUENCE [LARGE SCALE GENOMIC DNA]</scope>
    <source>
        <strain evidence="2">SpSt-339</strain>
    </source>
</reference>
<sequence>METVWNPAREHSEGLRQLTVFNGAAIADYEIAPLPHGRWAITLHCTYRCGHCHGVGIPWTDFASREACIEFFLETARRHFGSPIGADGSDLQRRAQTEMAEFLRGGLFGFIEPLPSSGYEDQQQRTPFTHEEHDDGEDETATGP</sequence>
<evidence type="ECO:0000256" key="1">
    <source>
        <dbReference type="SAM" id="MobiDB-lite"/>
    </source>
</evidence>
<comment type="caution">
    <text evidence="2">The sequence shown here is derived from an EMBL/GenBank/DDBJ whole genome shotgun (WGS) entry which is preliminary data.</text>
</comment>
<gene>
    <name evidence="2" type="ORF">ENQ76_16830</name>
</gene>
<name>A0A7C2K192_9PLAN</name>
<feature type="compositionally biased region" description="Acidic residues" evidence="1">
    <location>
        <begin position="134"/>
        <end position="144"/>
    </location>
</feature>
<protein>
    <submittedName>
        <fullName evidence="2">Uncharacterized protein</fullName>
    </submittedName>
</protein>
<dbReference type="EMBL" id="DSOK01000462">
    <property type="protein sequence ID" value="HEN17125.1"/>
    <property type="molecule type" value="Genomic_DNA"/>
</dbReference>
<organism evidence="2">
    <name type="scientific">Schlesneria paludicola</name>
    <dbReference type="NCBI Taxonomy" id="360056"/>
    <lineage>
        <taxon>Bacteria</taxon>
        <taxon>Pseudomonadati</taxon>
        <taxon>Planctomycetota</taxon>
        <taxon>Planctomycetia</taxon>
        <taxon>Planctomycetales</taxon>
        <taxon>Planctomycetaceae</taxon>
        <taxon>Schlesneria</taxon>
    </lineage>
</organism>
<dbReference type="AlphaFoldDB" id="A0A7C2K192"/>